<dbReference type="Proteomes" id="UP001497457">
    <property type="component" value="Chromosome 23rd"/>
</dbReference>
<dbReference type="PANTHER" id="PTHR32176:SF111">
    <property type="entry name" value="PATATIN"/>
    <property type="match status" value="1"/>
</dbReference>
<protein>
    <submittedName>
        <fullName evidence="2">Uncharacterized protein</fullName>
    </submittedName>
</protein>
<reference evidence="2 3" key="2">
    <citation type="submission" date="2024-10" db="EMBL/GenBank/DDBJ databases">
        <authorList>
            <person name="Ryan C."/>
        </authorList>
    </citation>
    <scope>NUCLEOTIDE SEQUENCE [LARGE SCALE GENOMIC DNA]</scope>
</reference>
<accession>A0ABC9AX80</accession>
<gene>
    <name evidence="2" type="ORF">URODEC1_LOCUS58442</name>
</gene>
<dbReference type="InterPro" id="IPR016035">
    <property type="entry name" value="Acyl_Trfase/lysoPLipase"/>
</dbReference>
<dbReference type="Gene3D" id="3.40.1090.10">
    <property type="entry name" value="Cytosolic phospholipase A2 catalytic domain"/>
    <property type="match status" value="1"/>
</dbReference>
<evidence type="ECO:0000313" key="3">
    <source>
        <dbReference type="Proteomes" id="UP001497457"/>
    </source>
</evidence>
<evidence type="ECO:0000256" key="1">
    <source>
        <dbReference type="SAM" id="MobiDB-lite"/>
    </source>
</evidence>
<feature type="region of interest" description="Disordered" evidence="1">
    <location>
        <begin position="121"/>
        <end position="143"/>
    </location>
</feature>
<dbReference type="PANTHER" id="PTHR32176">
    <property type="entry name" value="XYLOSE ISOMERASE"/>
    <property type="match status" value="1"/>
</dbReference>
<name>A0ABC9AX80_9POAL</name>
<dbReference type="AlphaFoldDB" id="A0ABC9AX80"/>
<proteinExistence type="predicted"/>
<organism evidence="2 3">
    <name type="scientific">Urochloa decumbens</name>
    <dbReference type="NCBI Taxonomy" id="240449"/>
    <lineage>
        <taxon>Eukaryota</taxon>
        <taxon>Viridiplantae</taxon>
        <taxon>Streptophyta</taxon>
        <taxon>Embryophyta</taxon>
        <taxon>Tracheophyta</taxon>
        <taxon>Spermatophyta</taxon>
        <taxon>Magnoliopsida</taxon>
        <taxon>Liliopsida</taxon>
        <taxon>Poales</taxon>
        <taxon>Poaceae</taxon>
        <taxon>PACMAD clade</taxon>
        <taxon>Panicoideae</taxon>
        <taxon>Panicodae</taxon>
        <taxon>Paniceae</taxon>
        <taxon>Melinidinae</taxon>
        <taxon>Urochloa</taxon>
    </lineage>
</organism>
<keyword evidence="3" id="KW-1185">Reference proteome</keyword>
<sequence length="174" mass="19517">MRGPKYDGAFLHDKIKNLTHDVRIANTVTNVVMPAFDVKCLQPVIFSTYEAQHEPLKNAHLSDICISTAAAPTEGPDGKSREFYLVDIWRCGGQQPHHASRVHSHQRGRFTSRTHVICGHGGVDRDRNRASQKASGKGVYERVPGMGTNEEALECFARKLSDEVKLRKKNFNSY</sequence>
<dbReference type="SUPFAM" id="SSF52151">
    <property type="entry name" value="FabD/lysophospholipase-like"/>
    <property type="match status" value="1"/>
</dbReference>
<reference evidence="3" key="1">
    <citation type="submission" date="2024-06" db="EMBL/GenBank/DDBJ databases">
        <authorList>
            <person name="Ryan C."/>
        </authorList>
    </citation>
    <scope>NUCLEOTIDE SEQUENCE [LARGE SCALE GENOMIC DNA]</scope>
</reference>
<evidence type="ECO:0000313" key="2">
    <source>
        <dbReference type="EMBL" id="CAL4986534.1"/>
    </source>
</evidence>
<dbReference type="EMBL" id="OZ075133">
    <property type="protein sequence ID" value="CAL4986534.1"/>
    <property type="molecule type" value="Genomic_DNA"/>
</dbReference>